<keyword evidence="2" id="KW-1185">Reference proteome</keyword>
<dbReference type="Proteomes" id="UP001523392">
    <property type="component" value="Unassembled WGS sequence"/>
</dbReference>
<dbReference type="SUPFAM" id="SSF54909">
    <property type="entry name" value="Dimeric alpha+beta barrel"/>
    <property type="match status" value="1"/>
</dbReference>
<dbReference type="InterPro" id="IPR011008">
    <property type="entry name" value="Dimeric_a/b-barrel"/>
</dbReference>
<comment type="caution">
    <text evidence="1">The sequence shown here is derived from an EMBL/GenBank/DDBJ whole genome shotgun (WGS) entry which is preliminary data.</text>
</comment>
<reference evidence="1 2" key="1">
    <citation type="submission" date="2021-12" db="EMBL/GenBank/DDBJ databases">
        <title>Siccirubricoccus leaddurans sp. nov., a high concentration Zn2+ tolerance bacterium.</title>
        <authorList>
            <person name="Cao Y."/>
        </authorList>
    </citation>
    <scope>NUCLEOTIDE SEQUENCE [LARGE SCALE GENOMIC DNA]</scope>
    <source>
        <strain evidence="1 2">KC 17139</strain>
    </source>
</reference>
<organism evidence="1 2">
    <name type="scientific">Siccirubricoccus soli</name>
    <dbReference type="NCBI Taxonomy" id="2899147"/>
    <lineage>
        <taxon>Bacteria</taxon>
        <taxon>Pseudomonadati</taxon>
        <taxon>Pseudomonadota</taxon>
        <taxon>Alphaproteobacteria</taxon>
        <taxon>Acetobacterales</taxon>
        <taxon>Roseomonadaceae</taxon>
        <taxon>Siccirubricoccus</taxon>
    </lineage>
</organism>
<evidence type="ECO:0008006" key="3">
    <source>
        <dbReference type="Google" id="ProtNLM"/>
    </source>
</evidence>
<dbReference type="RefSeq" id="WP_252952892.1">
    <property type="nucleotide sequence ID" value="NZ_JAFIRR010000051.1"/>
</dbReference>
<proteinExistence type="predicted"/>
<name>A0ABT1D2X2_9PROT</name>
<gene>
    <name evidence="1" type="ORF">JYK14_08910</name>
</gene>
<dbReference type="EMBL" id="JAFIRR010000051">
    <property type="protein sequence ID" value="MCO6416287.1"/>
    <property type="molecule type" value="Genomic_DNA"/>
</dbReference>
<evidence type="ECO:0000313" key="2">
    <source>
        <dbReference type="Proteomes" id="UP001523392"/>
    </source>
</evidence>
<accession>A0ABT1D2X2</accession>
<sequence length="196" mass="21194">MAKKGFLLVFMHPPPGFEEEFNAWYDTEHIPERLAVPGFLTGLRYMHASGGTPRYLALYDLESAAVMDSPAYLRVAHGNSSPWTKRVTARARVQRFAGEQAWPGDAVTGPAARLLVLRFRNLAPEQAEAATAGLRRLHEGRAELRQLRSLVQQAGPGRCDLLGVVEAAAPLPEAVDVSAFGPAAAGLDLIASYAAF</sequence>
<protein>
    <recommendedName>
        <fullName evidence="3">EthD family reductase</fullName>
    </recommendedName>
</protein>
<evidence type="ECO:0000313" key="1">
    <source>
        <dbReference type="EMBL" id="MCO6416287.1"/>
    </source>
</evidence>